<evidence type="ECO:0000256" key="6">
    <source>
        <dbReference type="RuleBase" id="RU000471"/>
    </source>
</evidence>
<dbReference type="GO" id="GO:0003954">
    <property type="term" value="F:NADH dehydrogenase activity"/>
    <property type="evidence" value="ECO:0007669"/>
    <property type="project" value="TreeGrafter"/>
</dbReference>
<evidence type="ECO:0000256" key="5">
    <source>
        <dbReference type="HAMAP-Rule" id="MF_01350"/>
    </source>
</evidence>
<dbReference type="PANTHER" id="PTHR11432">
    <property type="entry name" value="NADH DEHYDROGENASE SUBUNIT 1"/>
    <property type="match status" value="1"/>
</dbReference>
<dbReference type="PROSITE" id="PS00667">
    <property type="entry name" value="COMPLEX1_ND1_1"/>
    <property type="match status" value="1"/>
</dbReference>
<evidence type="ECO:0000313" key="8">
    <source>
        <dbReference type="Proteomes" id="UP000315217"/>
    </source>
</evidence>
<keyword evidence="3 5" id="KW-1133">Transmembrane helix</keyword>
<evidence type="ECO:0000256" key="2">
    <source>
        <dbReference type="ARBA" id="ARBA00022692"/>
    </source>
</evidence>
<comment type="subcellular location">
    <subcellularLocation>
        <location evidence="5 6">Cell membrane</location>
        <topology evidence="5 6">Multi-pass membrane protein</topology>
    </subcellularLocation>
    <subcellularLocation>
        <location evidence="1">Membrane</location>
        <topology evidence="1">Multi-pass membrane protein</topology>
    </subcellularLocation>
</comment>
<dbReference type="GO" id="GO:0005886">
    <property type="term" value="C:plasma membrane"/>
    <property type="evidence" value="ECO:0007669"/>
    <property type="project" value="UniProtKB-SubCell"/>
</dbReference>
<dbReference type="GO" id="GO:0009060">
    <property type="term" value="P:aerobic respiration"/>
    <property type="evidence" value="ECO:0007669"/>
    <property type="project" value="TreeGrafter"/>
</dbReference>
<dbReference type="InterPro" id="IPR018086">
    <property type="entry name" value="NADH_UbQ_OxRdtase_su1_CS"/>
</dbReference>
<organism evidence="7 8">
    <name type="scientific">Candidatus Segetimicrobium genomatis</name>
    <dbReference type="NCBI Taxonomy" id="2569760"/>
    <lineage>
        <taxon>Bacteria</taxon>
        <taxon>Bacillati</taxon>
        <taxon>Candidatus Sysuimicrobiota</taxon>
        <taxon>Candidatus Sysuimicrobiia</taxon>
        <taxon>Candidatus Sysuimicrobiales</taxon>
        <taxon>Candidatus Segetimicrobiaceae</taxon>
        <taxon>Candidatus Segetimicrobium</taxon>
    </lineage>
</organism>
<keyword evidence="5" id="KW-1278">Translocase</keyword>
<dbReference type="GO" id="GO:0016655">
    <property type="term" value="F:oxidoreductase activity, acting on NAD(P)H, quinone or similar compound as acceptor"/>
    <property type="evidence" value="ECO:0007669"/>
    <property type="project" value="UniProtKB-UniRule"/>
</dbReference>
<comment type="function">
    <text evidence="5">NDH-1 shuttles electrons from NADH, via FMN and iron-sulfur (Fe-S) centers, to quinones in the respiratory chain. The immediate electron acceptor for the enzyme in this species is believed to be ubiquinone. Couples the redox reaction to proton translocation (for every two electrons transferred, four hydrogen ions are translocated across the cytoplasmic membrane), and thus conserves the redox energy in a proton gradient. This subunit may bind ubiquinone.</text>
</comment>
<gene>
    <name evidence="5 7" type="primary">nuoH</name>
    <name evidence="7" type="ORF">E6G98_01235</name>
</gene>
<accession>A0A537LYK5</accession>
<dbReference type="AlphaFoldDB" id="A0A537LYK5"/>
<feature type="transmembrane region" description="Helical" evidence="5">
    <location>
        <begin position="188"/>
        <end position="207"/>
    </location>
</feature>
<dbReference type="HAMAP" id="MF_01350">
    <property type="entry name" value="NDH1_NuoH"/>
    <property type="match status" value="1"/>
</dbReference>
<reference evidence="7 8" key="1">
    <citation type="journal article" date="2019" name="Nat. Microbiol.">
        <title>Mediterranean grassland soil C-N compound turnover is dependent on rainfall and depth, and is mediated by genomically divergent microorganisms.</title>
        <authorList>
            <person name="Diamond S."/>
            <person name="Andeer P.F."/>
            <person name="Li Z."/>
            <person name="Crits-Christoph A."/>
            <person name="Burstein D."/>
            <person name="Anantharaman K."/>
            <person name="Lane K.R."/>
            <person name="Thomas B.C."/>
            <person name="Pan C."/>
            <person name="Northen T.R."/>
            <person name="Banfield J.F."/>
        </authorList>
    </citation>
    <scope>NUCLEOTIDE SEQUENCE [LARGE SCALE GENOMIC DNA]</scope>
    <source>
        <strain evidence="7">NP_1</strain>
    </source>
</reference>
<keyword evidence="5" id="KW-0830">Ubiquinone</keyword>
<protein>
    <recommendedName>
        <fullName evidence="5">NADH-quinone oxidoreductase subunit H</fullName>
        <ecNumber evidence="5">7.1.1.-</ecNumber>
    </recommendedName>
    <alternativeName>
        <fullName evidence="5">NADH dehydrogenase I subunit H</fullName>
    </alternativeName>
    <alternativeName>
        <fullName evidence="5">NDH-1 subunit H</fullName>
    </alternativeName>
</protein>
<evidence type="ECO:0000256" key="4">
    <source>
        <dbReference type="ARBA" id="ARBA00023136"/>
    </source>
</evidence>
<keyword evidence="5" id="KW-1003">Cell membrane</keyword>
<comment type="catalytic activity">
    <reaction evidence="5">
        <text>a quinone + NADH + 5 H(+)(in) = a quinol + NAD(+) + 4 H(+)(out)</text>
        <dbReference type="Rhea" id="RHEA:57888"/>
        <dbReference type="ChEBI" id="CHEBI:15378"/>
        <dbReference type="ChEBI" id="CHEBI:24646"/>
        <dbReference type="ChEBI" id="CHEBI:57540"/>
        <dbReference type="ChEBI" id="CHEBI:57945"/>
        <dbReference type="ChEBI" id="CHEBI:132124"/>
    </reaction>
</comment>
<dbReference type="PROSITE" id="PS00668">
    <property type="entry name" value="COMPLEX1_ND1_2"/>
    <property type="match status" value="1"/>
</dbReference>
<dbReference type="GO" id="GO:0048038">
    <property type="term" value="F:quinone binding"/>
    <property type="evidence" value="ECO:0007669"/>
    <property type="project" value="UniProtKB-KW"/>
</dbReference>
<evidence type="ECO:0000256" key="3">
    <source>
        <dbReference type="ARBA" id="ARBA00022989"/>
    </source>
</evidence>
<proteinExistence type="inferred from homology"/>
<evidence type="ECO:0000313" key="7">
    <source>
        <dbReference type="EMBL" id="TMJ13108.1"/>
    </source>
</evidence>
<comment type="caution">
    <text evidence="7">The sequence shown here is derived from an EMBL/GenBank/DDBJ whole genome shotgun (WGS) entry which is preliminary data.</text>
</comment>
<keyword evidence="5 6" id="KW-0520">NAD</keyword>
<dbReference type="NCBIfam" id="NF004741">
    <property type="entry name" value="PRK06076.1-2"/>
    <property type="match status" value="1"/>
</dbReference>
<dbReference type="Pfam" id="PF00146">
    <property type="entry name" value="NADHdh"/>
    <property type="match status" value="1"/>
</dbReference>
<dbReference type="EMBL" id="VBAI01000011">
    <property type="protein sequence ID" value="TMJ13108.1"/>
    <property type="molecule type" value="Genomic_DNA"/>
</dbReference>
<feature type="transmembrane region" description="Helical" evidence="5">
    <location>
        <begin position="244"/>
        <end position="263"/>
    </location>
</feature>
<dbReference type="InterPro" id="IPR001694">
    <property type="entry name" value="NADH_UbQ_OxRdtase_su1/FPO"/>
</dbReference>
<dbReference type="Proteomes" id="UP000315217">
    <property type="component" value="Unassembled WGS sequence"/>
</dbReference>
<keyword evidence="7" id="KW-0560">Oxidoreductase</keyword>
<name>A0A537LYK5_9BACT</name>
<keyword evidence="5" id="KW-0874">Quinone</keyword>
<feature type="transmembrane region" description="Helical" evidence="5">
    <location>
        <begin position="114"/>
        <end position="137"/>
    </location>
</feature>
<feature type="transmembrane region" description="Helical" evidence="5">
    <location>
        <begin position="269"/>
        <end position="287"/>
    </location>
</feature>
<dbReference type="PANTHER" id="PTHR11432:SF3">
    <property type="entry name" value="NADH-UBIQUINONE OXIDOREDUCTASE CHAIN 1"/>
    <property type="match status" value="1"/>
</dbReference>
<keyword evidence="4 5" id="KW-0472">Membrane</keyword>
<sequence>MIEIAIVAVKSALLLFILLTACAYMTLLERRLLGKFQVRYGPNRVGPFGLLQPLADGLKLVFKESFMPAHVDVIVYWLAPAISMVTALFVYAVIPFGPEVMLFGQRVPLRLADVNVGILLVLATSSVGVYGIILGGWSSNNKYSLLGSLRSSAQLISYELALGLAVISVVLTAGSLSLVSIVEAQRRVWFVALQPLGFLIFLIAAVAETNRAPFDLPEAEQELIAGYQTEYGGFKFAMFYIGEYVAIVTMSALLTTLFWGGWWGPVLPGPVWFVLKTLAFVFVFIWLRATLPRVRHDQLMALGWKVLIPLGLLNLVVTAVIVVLRGT</sequence>
<comment type="similarity">
    <text evidence="5 6">Belongs to the complex I subunit 1 family.</text>
</comment>
<feature type="transmembrane region" description="Helical" evidence="5">
    <location>
        <begin position="299"/>
        <end position="324"/>
    </location>
</feature>
<dbReference type="EC" id="7.1.1.-" evidence="5"/>
<evidence type="ECO:0000256" key="1">
    <source>
        <dbReference type="ARBA" id="ARBA00004141"/>
    </source>
</evidence>
<comment type="subunit">
    <text evidence="5">NDH-1 is composed of 14 different subunits. Subunits NuoA, H, J, K, L, M, N constitute the membrane sector of the complex.</text>
</comment>
<feature type="transmembrane region" description="Helical" evidence="5">
    <location>
        <begin position="6"/>
        <end position="27"/>
    </location>
</feature>
<keyword evidence="2 5" id="KW-0812">Transmembrane</keyword>
<feature type="transmembrane region" description="Helical" evidence="5">
    <location>
        <begin position="158"/>
        <end position="182"/>
    </location>
</feature>
<feature type="transmembrane region" description="Helical" evidence="5">
    <location>
        <begin position="73"/>
        <end position="94"/>
    </location>
</feature>